<dbReference type="Proteomes" id="UP001164706">
    <property type="component" value="Chromosome"/>
</dbReference>
<dbReference type="PANTHER" id="PTHR43646:SF2">
    <property type="entry name" value="GLYCOSYLTRANSFERASE 2-LIKE DOMAIN-CONTAINING PROTEIN"/>
    <property type="match status" value="1"/>
</dbReference>
<evidence type="ECO:0000256" key="9">
    <source>
        <dbReference type="ARBA" id="ARBA00040345"/>
    </source>
</evidence>
<evidence type="ECO:0000313" key="11">
    <source>
        <dbReference type="EMBL" id="WAB81038.1"/>
    </source>
</evidence>
<comment type="function">
    <text evidence="6">Catalyzes the glycosylation of 4,4'-diaponeurosporenoate, i.e. the esterification of glucose at the C1'' position with the carboxyl group of 4,4'-diaponeurosporenic acid, to form glycosyl-4,4'-diaponeurosporenoate. This is a step in the biosynthesis of staphyloxanthin, an orange pigment present in most staphylococci strains.</text>
</comment>
<evidence type="ECO:0000256" key="8">
    <source>
        <dbReference type="ARBA" id="ARBA00038120"/>
    </source>
</evidence>
<dbReference type="KEGG" id="mdb:OVN18_10810"/>
<evidence type="ECO:0000256" key="4">
    <source>
        <dbReference type="ARBA" id="ARBA00022679"/>
    </source>
</evidence>
<evidence type="ECO:0000256" key="6">
    <source>
        <dbReference type="ARBA" id="ARBA00037281"/>
    </source>
</evidence>
<dbReference type="GO" id="GO:0016757">
    <property type="term" value="F:glycosyltransferase activity"/>
    <property type="evidence" value="ECO:0007669"/>
    <property type="project" value="UniProtKB-KW"/>
</dbReference>
<reference evidence="11" key="1">
    <citation type="submission" date="2022-11" db="EMBL/GenBank/DDBJ databases">
        <title>Description of Microcella daejonensis nov. sp, isolated from riverside soil.</title>
        <authorList>
            <person name="Molina K.M."/>
            <person name="Kim S.B."/>
        </authorList>
    </citation>
    <scope>NUCLEOTIDE SEQUENCE</scope>
    <source>
        <strain evidence="11">MMS21-STM12</strain>
    </source>
</reference>
<keyword evidence="3" id="KW-0328">Glycosyltransferase</keyword>
<proteinExistence type="inferred from homology"/>
<organism evidence="11 12">
    <name type="scientific">Microcella daejeonensis</name>
    <dbReference type="NCBI Taxonomy" id="2994971"/>
    <lineage>
        <taxon>Bacteria</taxon>
        <taxon>Bacillati</taxon>
        <taxon>Actinomycetota</taxon>
        <taxon>Actinomycetes</taxon>
        <taxon>Micrococcales</taxon>
        <taxon>Microbacteriaceae</taxon>
        <taxon>Microcella</taxon>
    </lineage>
</organism>
<accession>A0A9E8S8A3</accession>
<dbReference type="Pfam" id="PF00535">
    <property type="entry name" value="Glycos_transf_2"/>
    <property type="match status" value="1"/>
</dbReference>
<dbReference type="SUPFAM" id="SSF53448">
    <property type="entry name" value="Nucleotide-diphospho-sugar transferases"/>
    <property type="match status" value="1"/>
</dbReference>
<name>A0A9E8S8A3_9MICO</name>
<dbReference type="InterPro" id="IPR001173">
    <property type="entry name" value="Glyco_trans_2-like"/>
</dbReference>
<dbReference type="InterPro" id="IPR029044">
    <property type="entry name" value="Nucleotide-diphossugar_trans"/>
</dbReference>
<evidence type="ECO:0000256" key="1">
    <source>
        <dbReference type="ARBA" id="ARBA00004236"/>
    </source>
</evidence>
<dbReference type="AlphaFoldDB" id="A0A9E8S8A3"/>
<evidence type="ECO:0000256" key="5">
    <source>
        <dbReference type="ARBA" id="ARBA00023136"/>
    </source>
</evidence>
<dbReference type="RefSeq" id="WP_267780790.1">
    <property type="nucleotide sequence ID" value="NZ_CP113089.1"/>
</dbReference>
<evidence type="ECO:0000313" key="12">
    <source>
        <dbReference type="Proteomes" id="UP001164706"/>
    </source>
</evidence>
<dbReference type="EMBL" id="CP113089">
    <property type="protein sequence ID" value="WAB81038.1"/>
    <property type="molecule type" value="Genomic_DNA"/>
</dbReference>
<evidence type="ECO:0000259" key="10">
    <source>
        <dbReference type="Pfam" id="PF00535"/>
    </source>
</evidence>
<dbReference type="GO" id="GO:0005886">
    <property type="term" value="C:plasma membrane"/>
    <property type="evidence" value="ECO:0007669"/>
    <property type="project" value="UniProtKB-SubCell"/>
</dbReference>
<comment type="similarity">
    <text evidence="8">Belongs to the glycosyltransferase 2 family. CrtQ subfamily.</text>
</comment>
<feature type="domain" description="Glycosyltransferase 2-like" evidence="10">
    <location>
        <begin position="5"/>
        <end position="148"/>
    </location>
</feature>
<dbReference type="PANTHER" id="PTHR43646">
    <property type="entry name" value="GLYCOSYLTRANSFERASE"/>
    <property type="match status" value="1"/>
</dbReference>
<protein>
    <recommendedName>
        <fullName evidence="9">4,4'-diaponeurosporenoate glycosyltransferase</fullName>
    </recommendedName>
</protein>
<evidence type="ECO:0000256" key="3">
    <source>
        <dbReference type="ARBA" id="ARBA00022676"/>
    </source>
</evidence>
<dbReference type="CDD" id="cd00761">
    <property type="entry name" value="Glyco_tranf_GTA_type"/>
    <property type="match status" value="1"/>
</dbReference>
<keyword evidence="5" id="KW-0472">Membrane</keyword>
<evidence type="ECO:0000256" key="2">
    <source>
        <dbReference type="ARBA" id="ARBA00022475"/>
    </source>
</evidence>
<dbReference type="Gene3D" id="3.90.550.10">
    <property type="entry name" value="Spore Coat Polysaccharide Biosynthesis Protein SpsA, Chain A"/>
    <property type="match status" value="1"/>
</dbReference>
<keyword evidence="12" id="KW-1185">Reference proteome</keyword>
<evidence type="ECO:0000256" key="7">
    <source>
        <dbReference type="ARBA" id="ARBA00037904"/>
    </source>
</evidence>
<keyword evidence="2" id="KW-1003">Cell membrane</keyword>
<keyword evidence="4" id="KW-0808">Transferase</keyword>
<comment type="pathway">
    <text evidence="7">Carotenoid biosynthesis; staphyloxanthin biosynthesis; staphyloxanthin from farnesyl diphosphate: step 4/5.</text>
</comment>
<gene>
    <name evidence="11" type="ORF">OVN18_10810</name>
</gene>
<comment type="subcellular location">
    <subcellularLocation>
        <location evidence="1">Cell membrane</location>
    </subcellularLocation>
</comment>
<sequence length="257" mass="28009">MTLISVVIPVLDDAPMLRVCLAALATQSRPADEIIVVDNGSVDGSAEVARRAGALVVRSTAAGIPAATATGFDEASGDILARLDADSVPPMDWIERIEAALEDPELTAITGPGRFYGGSSIGNWIGRRVYLGGYFHLVGWALGRPPLFGSNYAIRRRAWAIVRGSVHRDQADVHDDLDLSYQLTADMRVDFDPALVVEVSARPFASMGAIAHRLHLAYTTILVNERRRSSWRRRADQRAALRTREESAAEQRPAIPR</sequence>